<dbReference type="EMBL" id="JAHLFV010000024">
    <property type="protein sequence ID" value="MBU3849136.1"/>
    <property type="molecule type" value="Genomic_DNA"/>
</dbReference>
<protein>
    <submittedName>
        <fullName evidence="2">WG repeat-containing protein</fullName>
    </submittedName>
</protein>
<feature type="signal peptide" evidence="1">
    <location>
        <begin position="1"/>
        <end position="16"/>
    </location>
</feature>
<gene>
    <name evidence="2" type="ORF">IAA16_01055</name>
</gene>
<evidence type="ECO:0000256" key="1">
    <source>
        <dbReference type="SAM" id="SignalP"/>
    </source>
</evidence>
<name>A0A9E2NXY1_9SPIR</name>
<sequence length="388" mass="44714">MNIRKLVLLFFTVCMAAFCYGNGGKEPDILIPYRLDGKWGFVNQRLEKVTDAEYEYRRDVAKYFVLAYKNAEWFVILCDGQEIKVGNQESNPVAIGDEYFTIQELIPRRDGERYKTTIYSVFDGEIAVFYDWRVEIAENSKSLEYIKVYDSVWYNCNYMNAKGELKFPYDEYIDMYSFDESLGRGVMRNDNEPKQRCAIIDKDMNIIKKFSDLSEKFSDGLIAGIEEDEYRDLEKLEIPGGYYDVNGEKRISVIFHKSPIKSIYLMQSFNSGVLPCRIVGGEIHVMGNYSTYEENDWGIIDTEGNIIASHITAKEIEEFSGGVANIITENNEGKEEVRLINTKGEIITKDAFDTIEECVNGYCVAQKDGEDYLISAKDGKSYRCRDFK</sequence>
<reference evidence="2" key="2">
    <citation type="submission" date="2021-04" db="EMBL/GenBank/DDBJ databases">
        <authorList>
            <person name="Gilroy R."/>
        </authorList>
    </citation>
    <scope>NUCLEOTIDE SEQUENCE</scope>
    <source>
        <strain evidence="2">Gambia15-2214</strain>
    </source>
</reference>
<feature type="chain" id="PRO_5038586242" evidence="1">
    <location>
        <begin position="17"/>
        <end position="388"/>
    </location>
</feature>
<evidence type="ECO:0000313" key="3">
    <source>
        <dbReference type="Proteomes" id="UP000823914"/>
    </source>
</evidence>
<evidence type="ECO:0000313" key="2">
    <source>
        <dbReference type="EMBL" id="MBU3849136.1"/>
    </source>
</evidence>
<accession>A0A9E2NXY1</accession>
<keyword evidence="1" id="KW-0732">Signal</keyword>
<dbReference type="AlphaFoldDB" id="A0A9E2NXY1"/>
<dbReference type="Pfam" id="PF14903">
    <property type="entry name" value="WG_beta_rep"/>
    <property type="match status" value="2"/>
</dbReference>
<proteinExistence type="predicted"/>
<dbReference type="InterPro" id="IPR032774">
    <property type="entry name" value="WG_beta_rep"/>
</dbReference>
<reference evidence="2" key="1">
    <citation type="journal article" date="2021" name="PeerJ">
        <title>Extensive microbial diversity within the chicken gut microbiome revealed by metagenomics and culture.</title>
        <authorList>
            <person name="Gilroy R."/>
            <person name="Ravi A."/>
            <person name="Getino M."/>
            <person name="Pursley I."/>
            <person name="Horton D.L."/>
            <person name="Alikhan N.F."/>
            <person name="Baker D."/>
            <person name="Gharbi K."/>
            <person name="Hall N."/>
            <person name="Watson M."/>
            <person name="Adriaenssens E.M."/>
            <person name="Foster-Nyarko E."/>
            <person name="Jarju S."/>
            <person name="Secka A."/>
            <person name="Antonio M."/>
            <person name="Oren A."/>
            <person name="Chaudhuri R.R."/>
            <person name="La Ragione R."/>
            <person name="Hildebrand F."/>
            <person name="Pallen M.J."/>
        </authorList>
    </citation>
    <scope>NUCLEOTIDE SEQUENCE</scope>
    <source>
        <strain evidence="2">Gambia15-2214</strain>
    </source>
</reference>
<dbReference type="Proteomes" id="UP000823914">
    <property type="component" value="Unassembled WGS sequence"/>
</dbReference>
<organism evidence="2 3">
    <name type="scientific">Candidatus Treponema excrementipullorum</name>
    <dbReference type="NCBI Taxonomy" id="2838768"/>
    <lineage>
        <taxon>Bacteria</taxon>
        <taxon>Pseudomonadati</taxon>
        <taxon>Spirochaetota</taxon>
        <taxon>Spirochaetia</taxon>
        <taxon>Spirochaetales</taxon>
        <taxon>Treponemataceae</taxon>
        <taxon>Treponema</taxon>
    </lineage>
</organism>
<comment type="caution">
    <text evidence="2">The sequence shown here is derived from an EMBL/GenBank/DDBJ whole genome shotgun (WGS) entry which is preliminary data.</text>
</comment>